<reference evidence="7 10" key="4">
    <citation type="submission" date="2019-12" db="EMBL/GenBank/DDBJ databases">
        <title>Multi-Generational Helicobacter saguini Isolates.</title>
        <authorList>
            <person name="Mannion A."/>
            <person name="Shen Z."/>
            <person name="Fox J.G."/>
        </authorList>
    </citation>
    <scope>NUCLEOTIDE SEQUENCE [LARGE SCALE GENOMIC DNA]</scope>
    <source>
        <strain evidence="7">16-048</strain>
        <strain evidence="10">16-048 (F4)</strain>
    </source>
</reference>
<dbReference type="Gene3D" id="3.40.50.1950">
    <property type="entry name" value="Flavin prenyltransferase-like"/>
    <property type="match status" value="1"/>
</dbReference>
<evidence type="ECO:0000313" key="10">
    <source>
        <dbReference type="Proteomes" id="UP000477070"/>
    </source>
</evidence>
<evidence type="ECO:0000313" key="9">
    <source>
        <dbReference type="Proteomes" id="UP000029714"/>
    </source>
</evidence>
<reference evidence="8 9" key="2">
    <citation type="journal article" date="2016" name="Infect. Immun.">
        <title>Helicobacter saguini, a Novel Helicobacter Isolated from Cotton-Top Tamarins with Ulcerative Colitis, Has Proinflammatory Properties and Induces Typhlocolitis and Dysplasia in Gnotobiotic IL-10-/- Mice.</title>
        <authorList>
            <person name="Shen Z."/>
            <person name="Mannion A."/>
            <person name="Whary M.T."/>
            <person name="Muthupalani S."/>
            <person name="Sheh A."/>
            <person name="Feng Y."/>
            <person name="Gong G."/>
            <person name="Vandamme P."/>
            <person name="Holcombe H.R."/>
            <person name="Paster B.J."/>
            <person name="Fox J.G."/>
        </authorList>
    </citation>
    <scope>NUCLEOTIDE SEQUENCE [LARGE SCALE GENOMIC DNA]</scope>
    <source>
        <strain evidence="8 9">MIT 97-6194</strain>
    </source>
</reference>
<organism evidence="8 9">
    <name type="scientific">Helicobacter saguini</name>
    <dbReference type="NCBI Taxonomy" id="1548018"/>
    <lineage>
        <taxon>Bacteria</taxon>
        <taxon>Pseudomonadati</taxon>
        <taxon>Campylobacterota</taxon>
        <taxon>Epsilonproteobacteria</taxon>
        <taxon>Campylobacterales</taxon>
        <taxon>Helicobacteraceae</taxon>
        <taxon>Helicobacter</taxon>
    </lineage>
</organism>
<protein>
    <submittedName>
        <fullName evidence="8">UbiX family flavin prenyltransferase</fullName>
    </submittedName>
</protein>
<feature type="compositionally biased region" description="Basic and acidic residues" evidence="5">
    <location>
        <begin position="64"/>
        <end position="87"/>
    </location>
</feature>
<evidence type="ECO:0000256" key="1">
    <source>
        <dbReference type="ARBA" id="ARBA00022602"/>
    </source>
</evidence>
<dbReference type="Proteomes" id="UP000029714">
    <property type="component" value="Unassembled WGS sequence"/>
</dbReference>
<keyword evidence="4 8" id="KW-0808">Transferase</keyword>
<dbReference type="InterPro" id="IPR003382">
    <property type="entry name" value="Flavoprotein"/>
</dbReference>
<keyword evidence="2" id="KW-0285">Flavoprotein</keyword>
<keyword evidence="1" id="KW-0637">Prenyltransferase</keyword>
<evidence type="ECO:0000313" key="7">
    <source>
        <dbReference type="EMBL" id="MWV69394.1"/>
    </source>
</evidence>
<dbReference type="Proteomes" id="UP000477070">
    <property type="component" value="Unassembled WGS sequence"/>
</dbReference>
<reference evidence="8" key="3">
    <citation type="submission" date="2018-04" db="EMBL/GenBank/DDBJ databases">
        <authorList>
            <person name="Sheh A."/>
            <person name="Shen Z."/>
            <person name="Mannion A.J."/>
            <person name="Fox J.G."/>
        </authorList>
    </citation>
    <scope>NUCLEOTIDE SEQUENCE</scope>
    <source>
        <strain evidence="8">MIT 97-6194</strain>
    </source>
</reference>
<proteinExistence type="predicted"/>
<dbReference type="Pfam" id="PF02441">
    <property type="entry name" value="Flavoprotein"/>
    <property type="match status" value="1"/>
</dbReference>
<keyword evidence="9" id="KW-1185">Reference proteome</keyword>
<dbReference type="SUPFAM" id="SSF52507">
    <property type="entry name" value="Homo-oligomeric flavin-containing Cys decarboxylases, HFCD"/>
    <property type="match status" value="1"/>
</dbReference>
<keyword evidence="3" id="KW-0288">FMN</keyword>
<dbReference type="AlphaFoldDB" id="A0A347VHG7"/>
<dbReference type="OrthoDB" id="9781577at2"/>
<dbReference type="EMBL" id="QBIU01000001">
    <property type="protein sequence ID" value="MWV69394.1"/>
    <property type="molecule type" value="Genomic_DNA"/>
</dbReference>
<name>A0A347VHG7_9HELI</name>
<evidence type="ECO:0000313" key="8">
    <source>
        <dbReference type="EMBL" id="TLD95044.1"/>
    </source>
</evidence>
<feature type="region of interest" description="Disordered" evidence="5">
    <location>
        <begin position="1"/>
        <end position="87"/>
    </location>
</feature>
<reference evidence="8 9" key="1">
    <citation type="journal article" date="2014" name="Genome Announc.">
        <title>Draft genome sequences of eight enterohepatic helicobacter species isolated from both laboratory and wild rodents.</title>
        <authorList>
            <person name="Sheh A."/>
            <person name="Shen Z."/>
            <person name="Fox J.G."/>
        </authorList>
    </citation>
    <scope>NUCLEOTIDE SEQUENCE [LARGE SCALE GENOMIC DNA]</scope>
    <source>
        <strain evidence="8 9">MIT 97-6194</strain>
    </source>
</reference>
<feature type="domain" description="Flavoprotein" evidence="6">
    <location>
        <begin position="94"/>
        <end position="264"/>
    </location>
</feature>
<dbReference type="InterPro" id="IPR036551">
    <property type="entry name" value="Flavin_trans-like"/>
</dbReference>
<evidence type="ECO:0000259" key="6">
    <source>
        <dbReference type="Pfam" id="PF02441"/>
    </source>
</evidence>
<dbReference type="NCBIfam" id="TIGR00421">
    <property type="entry name" value="ubiX_pad"/>
    <property type="match status" value="1"/>
</dbReference>
<evidence type="ECO:0000256" key="2">
    <source>
        <dbReference type="ARBA" id="ARBA00022630"/>
    </source>
</evidence>
<feature type="compositionally biased region" description="Basic and acidic residues" evidence="5">
    <location>
        <begin position="1"/>
        <end position="10"/>
    </location>
</feature>
<dbReference type="EMBL" id="JRMP02000004">
    <property type="protein sequence ID" value="TLD95044.1"/>
    <property type="molecule type" value="Genomic_DNA"/>
</dbReference>
<evidence type="ECO:0000256" key="4">
    <source>
        <dbReference type="ARBA" id="ARBA00022679"/>
    </source>
</evidence>
<accession>A0A347VHG7</accession>
<sequence>MKNESIKDSTSRFIKSSKNHNSKNFKVSDKDSKQDSKKVRNIEIKDSNKSHKNIESKKPKKDSKKSSDIIESTLDSKDSKKVQDSKQNKNLQRKIVLGISAGSCIDLTFHFIKNLPKEIMLYVVPTNNAKVLCKAEKNLDLIAEIKRLRTQNLKIESSITSPLASGSFSFESCIVLPTSSNTLSGVANGLQENLLTRVCAVCLKERRRLVLAVREMPLSPILLENMMRLANIGVVIAPPVAGYYSHISTLDGLHNFLVGKYFDMLDIENSLYSRWGSENRLFSSII</sequence>
<evidence type="ECO:0000256" key="5">
    <source>
        <dbReference type="SAM" id="MobiDB-lite"/>
    </source>
</evidence>
<dbReference type="GO" id="GO:0004659">
    <property type="term" value="F:prenyltransferase activity"/>
    <property type="evidence" value="ECO:0007669"/>
    <property type="project" value="UniProtKB-KW"/>
</dbReference>
<comment type="caution">
    <text evidence="8">The sequence shown here is derived from an EMBL/GenBank/DDBJ whole genome shotgun (WGS) entry which is preliminary data.</text>
</comment>
<feature type="compositionally biased region" description="Basic and acidic residues" evidence="5">
    <location>
        <begin position="26"/>
        <end position="57"/>
    </location>
</feature>
<dbReference type="InterPro" id="IPR004507">
    <property type="entry name" value="UbiX-like"/>
</dbReference>
<dbReference type="RefSeq" id="WP_081948334.1">
    <property type="nucleotide sequence ID" value="NZ_JRMP02000004.1"/>
</dbReference>
<dbReference type="STRING" id="1548018.LS64_08705"/>
<gene>
    <name evidence="7" type="ORF">DCO61_05075</name>
    <name evidence="8" type="ORF">LS64_003810</name>
</gene>
<evidence type="ECO:0000256" key="3">
    <source>
        <dbReference type="ARBA" id="ARBA00022643"/>
    </source>
</evidence>